<proteinExistence type="predicted"/>
<organism evidence="1 2">
    <name type="scientific">Senna tora</name>
    <dbReference type="NCBI Taxonomy" id="362788"/>
    <lineage>
        <taxon>Eukaryota</taxon>
        <taxon>Viridiplantae</taxon>
        <taxon>Streptophyta</taxon>
        <taxon>Embryophyta</taxon>
        <taxon>Tracheophyta</taxon>
        <taxon>Spermatophyta</taxon>
        <taxon>Magnoliopsida</taxon>
        <taxon>eudicotyledons</taxon>
        <taxon>Gunneridae</taxon>
        <taxon>Pentapetalae</taxon>
        <taxon>rosids</taxon>
        <taxon>fabids</taxon>
        <taxon>Fabales</taxon>
        <taxon>Fabaceae</taxon>
        <taxon>Caesalpinioideae</taxon>
        <taxon>Cassia clade</taxon>
        <taxon>Senna</taxon>
    </lineage>
</organism>
<reference evidence="1" key="1">
    <citation type="submission" date="2020-09" db="EMBL/GenBank/DDBJ databases">
        <title>Genome-Enabled Discovery of Anthraquinone Biosynthesis in Senna tora.</title>
        <authorList>
            <person name="Kang S.-H."/>
            <person name="Pandey R.P."/>
            <person name="Lee C.-M."/>
            <person name="Sim J.-S."/>
            <person name="Jeong J.-T."/>
            <person name="Choi B.-S."/>
            <person name="Jung M."/>
            <person name="Ginzburg D."/>
            <person name="Zhao K."/>
            <person name="Won S.Y."/>
            <person name="Oh T.-J."/>
            <person name="Yu Y."/>
            <person name="Kim N.-H."/>
            <person name="Lee O.R."/>
            <person name="Lee T.-H."/>
            <person name="Bashyal P."/>
            <person name="Kim T.-S."/>
            <person name="Lee W.-H."/>
            <person name="Kawkins C."/>
            <person name="Kim C.-K."/>
            <person name="Kim J.S."/>
            <person name="Ahn B.O."/>
            <person name="Rhee S.Y."/>
            <person name="Sohng J.K."/>
        </authorList>
    </citation>
    <scope>NUCLEOTIDE SEQUENCE</scope>
    <source>
        <tissue evidence="1">Leaf</tissue>
    </source>
</reference>
<dbReference type="EMBL" id="JAAIUW010000005">
    <property type="protein sequence ID" value="KAF7830940.1"/>
    <property type="molecule type" value="Genomic_DNA"/>
</dbReference>
<sequence length="28" mass="3173">MGGVRRCRKDALAAAARLLDRERKFGRV</sequence>
<dbReference type="AlphaFoldDB" id="A0A834TYL1"/>
<dbReference type="Proteomes" id="UP000634136">
    <property type="component" value="Unassembled WGS sequence"/>
</dbReference>
<accession>A0A834TYL1</accession>
<evidence type="ECO:0000313" key="1">
    <source>
        <dbReference type="EMBL" id="KAF7830940.1"/>
    </source>
</evidence>
<name>A0A834TYL1_9FABA</name>
<evidence type="ECO:0000313" key="2">
    <source>
        <dbReference type="Proteomes" id="UP000634136"/>
    </source>
</evidence>
<comment type="caution">
    <text evidence="1">The sequence shown here is derived from an EMBL/GenBank/DDBJ whole genome shotgun (WGS) entry which is preliminary data.</text>
</comment>
<keyword evidence="2" id="KW-1185">Reference proteome</keyword>
<gene>
    <name evidence="1" type="ORF">G2W53_013273</name>
</gene>
<protein>
    <submittedName>
        <fullName evidence="1">Uncharacterized protein</fullName>
    </submittedName>
</protein>